<evidence type="ECO:0000256" key="3">
    <source>
        <dbReference type="ARBA" id="ARBA00007931"/>
    </source>
</evidence>
<keyword evidence="15" id="KW-1185">Reference proteome</keyword>
<evidence type="ECO:0000313" key="14">
    <source>
        <dbReference type="EMBL" id="PRY63354.1"/>
    </source>
</evidence>
<dbReference type="PANTHER" id="PTHR42837:SF2">
    <property type="entry name" value="MEMBRANE METALLOPROTEASE ARASP2, CHLOROPLASTIC-RELATED"/>
    <property type="match status" value="1"/>
</dbReference>
<dbReference type="Pfam" id="PF02163">
    <property type="entry name" value="Peptidase_M50"/>
    <property type="match status" value="1"/>
</dbReference>
<keyword evidence="5 11" id="KW-0812">Transmembrane</keyword>
<evidence type="ECO:0000256" key="1">
    <source>
        <dbReference type="ARBA" id="ARBA00001947"/>
    </source>
</evidence>
<dbReference type="GO" id="GO:0006508">
    <property type="term" value="P:proteolysis"/>
    <property type="evidence" value="ECO:0007669"/>
    <property type="project" value="UniProtKB-KW"/>
</dbReference>
<dbReference type="OrthoDB" id="9782003at2"/>
<keyword evidence="9" id="KW-0482">Metalloprotease</keyword>
<accession>A0A2T0UZM4</accession>
<keyword evidence="8 11" id="KW-1133">Transmembrane helix</keyword>
<dbReference type="InterPro" id="IPR036034">
    <property type="entry name" value="PDZ_sf"/>
</dbReference>
<gene>
    <name evidence="14" type="ORF">BCF74_102187</name>
</gene>
<dbReference type="Pfam" id="PF17820">
    <property type="entry name" value="PDZ_6"/>
    <property type="match status" value="1"/>
</dbReference>
<name>A0A2T0UZM4_9MICO</name>
<comment type="subcellular location">
    <subcellularLocation>
        <location evidence="2">Membrane</location>
        <topology evidence="2">Multi-pass membrane protein</topology>
    </subcellularLocation>
</comment>
<feature type="domain" description="PDZ" evidence="13">
    <location>
        <begin position="187"/>
        <end position="234"/>
    </location>
</feature>
<organism evidence="14 15">
    <name type="scientific">Knoellia remsis</name>
    <dbReference type="NCBI Taxonomy" id="407159"/>
    <lineage>
        <taxon>Bacteria</taxon>
        <taxon>Bacillati</taxon>
        <taxon>Actinomycetota</taxon>
        <taxon>Actinomycetes</taxon>
        <taxon>Micrococcales</taxon>
        <taxon>Intrasporangiaceae</taxon>
        <taxon>Knoellia</taxon>
    </lineage>
</organism>
<sequence length="452" mass="48307">MTVLAYIVGVLFLALGVGVSIGLHEIGHLVPAKKFGVRVTQYMVGFGPTIWSRRRGETEYGIKGIPLGGYIRMIGMFPPRPGDDPTKMRVSSTGRFSQLADEARKASLEEIRPGDENRVFYKLPVHKKVIIMLGGPVMNLLIGLVLLTVLVPAHGFPRPQEGALVAAVAECVKPAAEATDTDCTGAQPSPANAAGLLPGDKIISVQGTVVRDNSDVGELVRPRVDQPTKFVIERDGTQRTLTVTPILNTLPAYDEEGQPILGADGKQQVIEAGYLGVSSATPVVLERSVTAVPAIMGDTLAQTAQALVRIPQKMVGVWNAAFSGQERELDSPVSVVGVGRVAGEVTSGRLDAFIGESWSDKFWFLVSLLMSLNFMLFLFNLVPLLPLDGGHVAGALWEGVKKTWARLRGRPDPGYVDVAKALPVAYGVSMVLIVMSALLIYADIVNPIDLGG</sequence>
<dbReference type="Gene3D" id="2.30.42.10">
    <property type="match status" value="1"/>
</dbReference>
<dbReference type="GO" id="GO:0016020">
    <property type="term" value="C:membrane"/>
    <property type="evidence" value="ECO:0007669"/>
    <property type="project" value="UniProtKB-SubCell"/>
</dbReference>
<evidence type="ECO:0000313" key="15">
    <source>
        <dbReference type="Proteomes" id="UP000237822"/>
    </source>
</evidence>
<dbReference type="InterPro" id="IPR004387">
    <property type="entry name" value="Pept_M50_Zn"/>
</dbReference>
<dbReference type="InterPro" id="IPR041489">
    <property type="entry name" value="PDZ_6"/>
</dbReference>
<reference evidence="14 15" key="1">
    <citation type="submission" date="2018-03" db="EMBL/GenBank/DDBJ databases">
        <title>Genomic Encyclopedia of Archaeal and Bacterial Type Strains, Phase II (KMG-II): from individual species to whole genera.</title>
        <authorList>
            <person name="Goeker M."/>
        </authorList>
    </citation>
    <scope>NUCLEOTIDE SEQUENCE [LARGE SCALE GENOMIC DNA]</scope>
    <source>
        <strain evidence="14 15">ATCC BAA-1496</strain>
    </source>
</reference>
<evidence type="ECO:0000256" key="8">
    <source>
        <dbReference type="ARBA" id="ARBA00022989"/>
    </source>
</evidence>
<evidence type="ECO:0000256" key="6">
    <source>
        <dbReference type="ARBA" id="ARBA00022801"/>
    </source>
</evidence>
<dbReference type="InterPro" id="IPR008915">
    <property type="entry name" value="Peptidase_M50"/>
</dbReference>
<keyword evidence="10 11" id="KW-0472">Membrane</keyword>
<evidence type="ECO:0000256" key="5">
    <source>
        <dbReference type="ARBA" id="ARBA00022692"/>
    </source>
</evidence>
<evidence type="ECO:0000259" key="13">
    <source>
        <dbReference type="Pfam" id="PF17820"/>
    </source>
</evidence>
<dbReference type="AlphaFoldDB" id="A0A2T0UZM4"/>
<evidence type="ECO:0000256" key="9">
    <source>
        <dbReference type="ARBA" id="ARBA00023049"/>
    </source>
</evidence>
<comment type="similarity">
    <text evidence="3">Belongs to the peptidase M50B family.</text>
</comment>
<keyword evidence="6" id="KW-0378">Hydrolase</keyword>
<feature type="transmembrane region" description="Helical" evidence="11">
    <location>
        <begin position="362"/>
        <end position="382"/>
    </location>
</feature>
<feature type="transmembrane region" description="Helical" evidence="11">
    <location>
        <begin position="129"/>
        <end position="151"/>
    </location>
</feature>
<evidence type="ECO:0000256" key="4">
    <source>
        <dbReference type="ARBA" id="ARBA00022670"/>
    </source>
</evidence>
<comment type="cofactor">
    <cofactor evidence="1">
        <name>Zn(2+)</name>
        <dbReference type="ChEBI" id="CHEBI:29105"/>
    </cofactor>
</comment>
<evidence type="ECO:0000256" key="2">
    <source>
        <dbReference type="ARBA" id="ARBA00004141"/>
    </source>
</evidence>
<dbReference type="SUPFAM" id="SSF50156">
    <property type="entry name" value="PDZ domain-like"/>
    <property type="match status" value="1"/>
</dbReference>
<dbReference type="GO" id="GO:0004222">
    <property type="term" value="F:metalloendopeptidase activity"/>
    <property type="evidence" value="ECO:0007669"/>
    <property type="project" value="InterPro"/>
</dbReference>
<evidence type="ECO:0000256" key="10">
    <source>
        <dbReference type="ARBA" id="ARBA00023136"/>
    </source>
</evidence>
<dbReference type="PANTHER" id="PTHR42837">
    <property type="entry name" value="REGULATOR OF SIGMA-E PROTEASE RSEP"/>
    <property type="match status" value="1"/>
</dbReference>
<feature type="domain" description="Peptidase M50" evidence="12">
    <location>
        <begin position="13"/>
        <end position="403"/>
    </location>
</feature>
<keyword evidence="4 14" id="KW-0645">Protease</keyword>
<feature type="transmembrane region" description="Helical" evidence="11">
    <location>
        <begin position="424"/>
        <end position="442"/>
    </location>
</feature>
<evidence type="ECO:0000256" key="11">
    <source>
        <dbReference type="SAM" id="Phobius"/>
    </source>
</evidence>
<evidence type="ECO:0000256" key="7">
    <source>
        <dbReference type="ARBA" id="ARBA00022833"/>
    </source>
</evidence>
<dbReference type="RefSeq" id="WP_106296322.1">
    <property type="nucleotide sequence ID" value="NZ_PVTI01000002.1"/>
</dbReference>
<dbReference type="CDD" id="cd06163">
    <property type="entry name" value="S2P-M50_PDZ_RseP-like"/>
    <property type="match status" value="1"/>
</dbReference>
<comment type="caution">
    <text evidence="14">The sequence shown here is derived from an EMBL/GenBank/DDBJ whole genome shotgun (WGS) entry which is preliminary data.</text>
</comment>
<proteinExistence type="inferred from homology"/>
<dbReference type="Proteomes" id="UP000237822">
    <property type="component" value="Unassembled WGS sequence"/>
</dbReference>
<protein>
    <submittedName>
        <fullName evidence="14">Membrane-associated protease RseP (Regulator of RpoE activity)</fullName>
    </submittedName>
</protein>
<keyword evidence="7" id="KW-0862">Zinc</keyword>
<dbReference type="EMBL" id="PVTI01000002">
    <property type="protein sequence ID" value="PRY63354.1"/>
    <property type="molecule type" value="Genomic_DNA"/>
</dbReference>
<evidence type="ECO:0000259" key="12">
    <source>
        <dbReference type="Pfam" id="PF02163"/>
    </source>
</evidence>